<accession>A0A4X1WBG0</accession>
<sequence>MLSSIWRRTAASDRRPWTSGTESEEVPEEMDARSKHWKENMFAPFFSAQDILDEASQLESSAEQLTLDKLKRMERIFNLSSRKFQDANKSKRKELISQLNENEQEPNLRERKINISKNKAITNSASCESSNVEVPTKESFNSTKETPTWGTKEVVTPWRKDKKKKLTKGMSPKLRLNLLNDELEVLNMKCRKIEEEFENAEKELLNSKKGVSAKPLNFQEAGVETSKKDWELQALRNDLSEKTTNVKNLTEELEQAKEVIRKLSLENKDLKEAVRKLKRQTEVGHALLKEEMKLYYELEMEKVRGELNAIKNELRAEKTLQARNNRALELLRKHFASVTSNTPDSFMEDFFKT</sequence>
<evidence type="ECO:0000256" key="1">
    <source>
        <dbReference type="SAM" id="Coils"/>
    </source>
</evidence>
<dbReference type="Ensembl" id="ENSSSCT00070060105.1">
    <property type="protein sequence ID" value="ENSSSCP00070051210.1"/>
    <property type="gene ID" value="ENSSSCG00070029911.1"/>
</dbReference>
<dbReference type="GeneID" id="100516533"/>
<dbReference type="PANTHER" id="PTHR48251">
    <property type="entry name" value="COILED-COIL DOMAIN-CONTAINING PROTEIN 160"/>
    <property type="match status" value="1"/>
</dbReference>
<dbReference type="AlphaFoldDB" id="A0A4X1WBG0"/>
<dbReference type="PANTHER" id="PTHR48251:SF1">
    <property type="entry name" value="COILED-COIL DOMAIN-CONTAINING PROTEIN 160"/>
    <property type="match status" value="1"/>
</dbReference>
<dbReference type="OrthoDB" id="5985715at2759"/>
<reference evidence="3" key="2">
    <citation type="submission" date="2025-08" db="UniProtKB">
        <authorList>
            <consortium name="Ensembl"/>
        </authorList>
    </citation>
    <scope>IDENTIFICATION</scope>
</reference>
<protein>
    <submittedName>
        <fullName evidence="3">Coiled-coil domain containing 160</fullName>
    </submittedName>
</protein>
<evidence type="ECO:0000313" key="3">
    <source>
        <dbReference type="Ensembl" id="ENSSSCP00070051210.1"/>
    </source>
</evidence>
<gene>
    <name evidence="3" type="primary">CCDC160</name>
</gene>
<name>A0A4X1WBG0_PIG</name>
<reference evidence="4" key="1">
    <citation type="submission" date="2017-08" db="EMBL/GenBank/DDBJ databases">
        <title>USMARCv1.0.</title>
        <authorList>
            <person name="Hannum G.I."/>
            <person name="Koren S."/>
            <person name="Schroeder S.G."/>
            <person name="Chin S.C."/>
            <person name="Nonneman D.J."/>
            <person name="Becker S.A."/>
            <person name="Rosen B.D."/>
            <person name="Bickhart D.M."/>
            <person name="Putnam N.H."/>
            <person name="Green R.E."/>
            <person name="Tuggle C.K."/>
            <person name="Liu H."/>
            <person name="Rohrer G.A."/>
            <person name="Warr A."/>
            <person name="Hall R."/>
            <person name="Kim K."/>
            <person name="Hume D.A."/>
            <person name="Talbot R."/>
            <person name="Chow W."/>
            <person name="Howe K."/>
            <person name="Schwartz A.S."/>
            <person name="Watson M."/>
            <person name="Archibald A.L."/>
            <person name="Phillippy A.M."/>
            <person name="Smith T.P.L."/>
        </authorList>
    </citation>
    <scope>NUCLEOTIDE SEQUENCE [LARGE SCALE GENOMIC DNA]</scope>
</reference>
<dbReference type="Proteomes" id="UP000314985">
    <property type="component" value="Unassembled WGS sequence"/>
</dbReference>
<feature type="region of interest" description="Disordered" evidence="2">
    <location>
        <begin position="1"/>
        <end position="33"/>
    </location>
</feature>
<organism evidence="3 4">
    <name type="scientific">Sus scrofa</name>
    <name type="common">Pig</name>
    <dbReference type="NCBI Taxonomy" id="9823"/>
    <lineage>
        <taxon>Eukaryota</taxon>
        <taxon>Metazoa</taxon>
        <taxon>Chordata</taxon>
        <taxon>Craniata</taxon>
        <taxon>Vertebrata</taxon>
        <taxon>Euteleostomi</taxon>
        <taxon>Mammalia</taxon>
        <taxon>Eutheria</taxon>
        <taxon>Laurasiatheria</taxon>
        <taxon>Artiodactyla</taxon>
        <taxon>Suina</taxon>
        <taxon>Suidae</taxon>
        <taxon>Sus</taxon>
    </lineage>
</organism>
<evidence type="ECO:0000256" key="2">
    <source>
        <dbReference type="SAM" id="MobiDB-lite"/>
    </source>
</evidence>
<proteinExistence type="predicted"/>
<feature type="coiled-coil region" evidence="1">
    <location>
        <begin position="176"/>
        <end position="320"/>
    </location>
</feature>
<dbReference type="RefSeq" id="XP_020936486.1">
    <property type="nucleotide sequence ID" value="XM_021080827.1"/>
</dbReference>
<evidence type="ECO:0000313" key="4">
    <source>
        <dbReference type="Proteomes" id="UP000314985"/>
    </source>
</evidence>
<dbReference type="CTD" id="347475"/>
<keyword evidence="1" id="KW-0175">Coiled coil</keyword>